<gene>
    <name evidence="3" type="ORF">B0A55_07449</name>
</gene>
<dbReference type="GO" id="GO:0005762">
    <property type="term" value="C:mitochondrial large ribosomal subunit"/>
    <property type="evidence" value="ECO:0007669"/>
    <property type="project" value="InterPro"/>
</dbReference>
<name>A0A4U0X0S4_9PEZI</name>
<dbReference type="PANTHER" id="PTHR28041">
    <property type="entry name" value="54S RIBOSOMAL PROTEIN L25, MITOCHONDRIAL"/>
    <property type="match status" value="1"/>
</dbReference>
<feature type="compositionally biased region" description="Polar residues" evidence="1">
    <location>
        <begin position="31"/>
        <end position="41"/>
    </location>
</feature>
<dbReference type="Proteomes" id="UP000309340">
    <property type="component" value="Unassembled WGS sequence"/>
</dbReference>
<evidence type="ECO:0000259" key="2">
    <source>
        <dbReference type="Pfam" id="PF18126"/>
    </source>
</evidence>
<dbReference type="PANTHER" id="PTHR28041:SF1">
    <property type="entry name" value="LARGE RIBOSOMAL SUBUNIT PROTEIN ML59"/>
    <property type="match status" value="1"/>
</dbReference>
<dbReference type="OrthoDB" id="18529at2759"/>
<organism evidence="3 4">
    <name type="scientific">Friedmanniomyces simplex</name>
    <dbReference type="NCBI Taxonomy" id="329884"/>
    <lineage>
        <taxon>Eukaryota</taxon>
        <taxon>Fungi</taxon>
        <taxon>Dikarya</taxon>
        <taxon>Ascomycota</taxon>
        <taxon>Pezizomycotina</taxon>
        <taxon>Dothideomycetes</taxon>
        <taxon>Dothideomycetidae</taxon>
        <taxon>Mycosphaerellales</taxon>
        <taxon>Teratosphaeriaceae</taxon>
        <taxon>Friedmanniomyces</taxon>
    </lineage>
</organism>
<sequence>MAAPATQHIALAQSLPPRLLHFFKRFPPPQLSASPAANHTTAEAPPEDPLSTTTSWKTNPFLPFKNPRTQAWHGPHYSLRRQADLFKLAQEYHVLPLMPLCPKHPDLKTQSRIQHGLRVKGTGEGQRVKGKLWERTLQKRLETRRLAMERMPDMIDVWKERGHGQGWKKYPRGKGRVGTGGDDVFRSDMRHAWVHEKAAPSM</sequence>
<reference evidence="3 4" key="1">
    <citation type="submission" date="2017-03" db="EMBL/GenBank/DDBJ databases">
        <title>Genomes of endolithic fungi from Antarctica.</title>
        <authorList>
            <person name="Coleine C."/>
            <person name="Masonjones S."/>
            <person name="Stajich J.E."/>
        </authorList>
    </citation>
    <scope>NUCLEOTIDE SEQUENCE [LARGE SCALE GENOMIC DNA]</scope>
    <source>
        <strain evidence="3 4">CCFEE 5184</strain>
    </source>
</reference>
<accession>A0A4U0X0S4</accession>
<dbReference type="InterPro" id="IPR037507">
    <property type="entry name" value="Ribosomal_mL59"/>
</dbReference>
<dbReference type="GO" id="GO:0003735">
    <property type="term" value="F:structural constituent of ribosome"/>
    <property type="evidence" value="ECO:0007669"/>
    <property type="project" value="InterPro"/>
</dbReference>
<dbReference type="AlphaFoldDB" id="A0A4U0X0S4"/>
<protein>
    <recommendedName>
        <fullName evidence="2">Large ribosomal subunit protein mL59 domain-containing protein</fullName>
    </recommendedName>
</protein>
<feature type="domain" description="Large ribosomal subunit protein mL59" evidence="2">
    <location>
        <begin position="17"/>
        <end position="160"/>
    </location>
</feature>
<comment type="caution">
    <text evidence="3">The sequence shown here is derived from an EMBL/GenBank/DDBJ whole genome shotgun (WGS) entry which is preliminary data.</text>
</comment>
<dbReference type="STRING" id="329884.A0A4U0X0S4"/>
<evidence type="ECO:0000256" key="1">
    <source>
        <dbReference type="SAM" id="MobiDB-lite"/>
    </source>
</evidence>
<evidence type="ECO:0000313" key="4">
    <source>
        <dbReference type="Proteomes" id="UP000309340"/>
    </source>
</evidence>
<dbReference type="InterPro" id="IPR040922">
    <property type="entry name" value="Ribosomal_mL59_dom"/>
</dbReference>
<feature type="region of interest" description="Disordered" evidence="1">
    <location>
        <begin position="31"/>
        <end position="60"/>
    </location>
</feature>
<keyword evidence="4" id="KW-1185">Reference proteome</keyword>
<evidence type="ECO:0000313" key="3">
    <source>
        <dbReference type="EMBL" id="TKA69321.1"/>
    </source>
</evidence>
<dbReference type="Pfam" id="PF18126">
    <property type="entry name" value="Mitoc_mL59"/>
    <property type="match status" value="1"/>
</dbReference>
<dbReference type="EMBL" id="NAJQ01000454">
    <property type="protein sequence ID" value="TKA69321.1"/>
    <property type="molecule type" value="Genomic_DNA"/>
</dbReference>
<proteinExistence type="predicted"/>